<evidence type="ECO:0000313" key="3">
    <source>
        <dbReference type="EMBL" id="MBE1509290.1"/>
    </source>
</evidence>
<evidence type="ECO:0000259" key="2">
    <source>
        <dbReference type="PROSITE" id="PS50110"/>
    </source>
</evidence>
<evidence type="ECO:0000256" key="1">
    <source>
        <dbReference type="PROSITE-ProRule" id="PRU00169"/>
    </source>
</evidence>
<gene>
    <name evidence="3" type="ORF">H4W29_006537</name>
</gene>
<keyword evidence="1" id="KW-0597">Phosphoprotein</keyword>
<comment type="caution">
    <text evidence="3">The sequence shown here is derived from an EMBL/GenBank/DDBJ whole genome shotgun (WGS) entry which is preliminary data.</text>
</comment>
<dbReference type="Proteomes" id="UP000620262">
    <property type="component" value="Unassembled WGS sequence"/>
</dbReference>
<protein>
    <submittedName>
        <fullName evidence="3">DNA-binding NarL/FixJ family response regulator</fullName>
    </submittedName>
</protein>
<evidence type="ECO:0000313" key="4">
    <source>
        <dbReference type="Proteomes" id="UP000620262"/>
    </source>
</evidence>
<proteinExistence type="predicted"/>
<reference evidence="3 4" key="1">
    <citation type="submission" date="2020-10" db="EMBL/GenBank/DDBJ databases">
        <title>Sequencing the genomes of 1000 actinobacteria strains.</title>
        <authorList>
            <person name="Klenk H.-P."/>
        </authorList>
    </citation>
    <scope>NUCLEOTIDE SEQUENCE [LARGE SCALE GENOMIC DNA]</scope>
    <source>
        <strain evidence="3 4">DSM 7307</strain>
    </source>
</reference>
<sequence>MRGWMEIGDLRLMAGKHLLIVESGDLIADAVRLALEQAGAVIVGPASSVEIGLALFDITRVDAAILDIRIEGETVFALAERLQDAGIPFVFAISHADTDIPAGYGGYRLSESPAALAQIAKALFAAHENGS</sequence>
<dbReference type="InterPro" id="IPR001789">
    <property type="entry name" value="Sig_transdc_resp-reg_receiver"/>
</dbReference>
<dbReference type="GO" id="GO:0003677">
    <property type="term" value="F:DNA binding"/>
    <property type="evidence" value="ECO:0007669"/>
    <property type="project" value="UniProtKB-KW"/>
</dbReference>
<dbReference type="SUPFAM" id="SSF52172">
    <property type="entry name" value="CheY-like"/>
    <property type="match status" value="1"/>
</dbReference>
<dbReference type="Gene3D" id="3.40.50.2300">
    <property type="match status" value="1"/>
</dbReference>
<keyword evidence="3" id="KW-0238">DNA-binding</keyword>
<dbReference type="InterPro" id="IPR011006">
    <property type="entry name" value="CheY-like_superfamily"/>
</dbReference>
<name>A0ABR9J1R8_RHIVS</name>
<keyword evidence="4" id="KW-1185">Reference proteome</keyword>
<dbReference type="PROSITE" id="PS50110">
    <property type="entry name" value="RESPONSE_REGULATORY"/>
    <property type="match status" value="1"/>
</dbReference>
<dbReference type="RefSeq" id="WP_246517644.1">
    <property type="nucleotide sequence ID" value="NZ_BAAAVL010000015.1"/>
</dbReference>
<feature type="modified residue" description="4-aspartylphosphate" evidence="1">
    <location>
        <position position="67"/>
    </location>
</feature>
<accession>A0ABR9J1R8</accession>
<dbReference type="EMBL" id="JADBEC010000003">
    <property type="protein sequence ID" value="MBE1509290.1"/>
    <property type="molecule type" value="Genomic_DNA"/>
</dbReference>
<organism evidence="3 4">
    <name type="scientific">Rhizobium viscosum</name>
    <name type="common">Arthrobacter viscosus</name>
    <dbReference type="NCBI Taxonomy" id="1673"/>
    <lineage>
        <taxon>Bacteria</taxon>
        <taxon>Pseudomonadati</taxon>
        <taxon>Pseudomonadota</taxon>
        <taxon>Alphaproteobacteria</taxon>
        <taxon>Hyphomicrobiales</taxon>
        <taxon>Rhizobiaceae</taxon>
        <taxon>Rhizobium/Agrobacterium group</taxon>
        <taxon>Rhizobium</taxon>
    </lineage>
</organism>
<feature type="domain" description="Response regulatory" evidence="2">
    <location>
        <begin position="17"/>
        <end position="127"/>
    </location>
</feature>